<organism evidence="1">
    <name type="scientific">Oikopleura dioica</name>
    <name type="common">Tunicate</name>
    <dbReference type="NCBI Taxonomy" id="34765"/>
    <lineage>
        <taxon>Eukaryota</taxon>
        <taxon>Metazoa</taxon>
        <taxon>Chordata</taxon>
        <taxon>Tunicata</taxon>
        <taxon>Appendicularia</taxon>
        <taxon>Copelata</taxon>
        <taxon>Oikopleuridae</taxon>
        <taxon>Oikopleura</taxon>
    </lineage>
</organism>
<dbReference type="EMBL" id="FN653098">
    <property type="protein sequence ID" value="CBY11879.1"/>
    <property type="molecule type" value="Genomic_DNA"/>
</dbReference>
<gene>
    <name evidence="1" type="ORF">GSOID_T00017277001</name>
</gene>
<name>E4XPZ3_OIKDI</name>
<protein>
    <submittedName>
        <fullName evidence="1">Uncharacterized protein</fullName>
    </submittedName>
</protein>
<accession>E4XPZ3</accession>
<sequence>MHKCDLDPVAHAKLLRVAGTTQMSYLDEFTIKKSLRSCGFGRYFFKNLEEFLKIECDQDKVGLCSRAEHQIVSY</sequence>
<dbReference type="OrthoDB" id="329272at2759"/>
<evidence type="ECO:0000313" key="2">
    <source>
        <dbReference type="Proteomes" id="UP000001307"/>
    </source>
</evidence>
<evidence type="ECO:0000313" key="1">
    <source>
        <dbReference type="EMBL" id="CBY11879.1"/>
    </source>
</evidence>
<proteinExistence type="predicted"/>
<dbReference type="Proteomes" id="UP000001307">
    <property type="component" value="Unassembled WGS sequence"/>
</dbReference>
<dbReference type="InParanoid" id="E4XPZ3"/>
<reference evidence="1" key="1">
    <citation type="journal article" date="2010" name="Science">
        <title>Plasticity of animal genome architecture unmasked by rapid evolution of a pelagic tunicate.</title>
        <authorList>
            <person name="Denoeud F."/>
            <person name="Henriet S."/>
            <person name="Mungpakdee S."/>
            <person name="Aury J.M."/>
            <person name="Da Silva C."/>
            <person name="Brinkmann H."/>
            <person name="Mikhaleva J."/>
            <person name="Olsen L.C."/>
            <person name="Jubin C."/>
            <person name="Canestro C."/>
            <person name="Bouquet J.M."/>
            <person name="Danks G."/>
            <person name="Poulain J."/>
            <person name="Campsteijn C."/>
            <person name="Adamski M."/>
            <person name="Cross I."/>
            <person name="Yadetie F."/>
            <person name="Muffato M."/>
            <person name="Louis A."/>
            <person name="Butcher S."/>
            <person name="Tsagkogeorga G."/>
            <person name="Konrad A."/>
            <person name="Singh S."/>
            <person name="Jensen M.F."/>
            <person name="Cong E.H."/>
            <person name="Eikeseth-Otteraa H."/>
            <person name="Noel B."/>
            <person name="Anthouard V."/>
            <person name="Porcel B.M."/>
            <person name="Kachouri-Lafond R."/>
            <person name="Nishino A."/>
            <person name="Ugolini M."/>
            <person name="Chourrout P."/>
            <person name="Nishida H."/>
            <person name="Aasland R."/>
            <person name="Huzurbazar S."/>
            <person name="Westhof E."/>
            <person name="Delsuc F."/>
            <person name="Lehrach H."/>
            <person name="Reinhardt R."/>
            <person name="Weissenbach J."/>
            <person name="Roy S.W."/>
            <person name="Artiguenave F."/>
            <person name="Postlethwait J.H."/>
            <person name="Manak J.R."/>
            <person name="Thompson E.M."/>
            <person name="Jaillon O."/>
            <person name="Du Pasquier L."/>
            <person name="Boudinot P."/>
            <person name="Liberles D.A."/>
            <person name="Volff J.N."/>
            <person name="Philippe H."/>
            <person name="Lenhard B."/>
            <person name="Roest Crollius H."/>
            <person name="Wincker P."/>
            <person name="Chourrout D."/>
        </authorList>
    </citation>
    <scope>NUCLEOTIDE SEQUENCE [LARGE SCALE GENOMIC DNA]</scope>
</reference>
<keyword evidence="2" id="KW-1185">Reference proteome</keyword>
<dbReference type="AlphaFoldDB" id="E4XPZ3"/>